<dbReference type="OMA" id="DAWTYWG"/>
<dbReference type="OrthoDB" id="4217619at2759"/>
<dbReference type="Pfam" id="PF13365">
    <property type="entry name" value="Trypsin_2"/>
    <property type="match status" value="1"/>
</dbReference>
<organism evidence="2 4">
    <name type="scientific">Fusarium culmorum</name>
    <dbReference type="NCBI Taxonomy" id="5516"/>
    <lineage>
        <taxon>Eukaryota</taxon>
        <taxon>Fungi</taxon>
        <taxon>Dikarya</taxon>
        <taxon>Ascomycota</taxon>
        <taxon>Pezizomycotina</taxon>
        <taxon>Sordariomycetes</taxon>
        <taxon>Hypocreomycetidae</taxon>
        <taxon>Hypocreales</taxon>
        <taxon>Nectriaceae</taxon>
        <taxon>Fusarium</taxon>
    </lineage>
</organism>
<reference evidence="3" key="2">
    <citation type="submission" date="2020-11" db="EMBL/GenBank/DDBJ databases">
        <title>The chromosome-scale genome resource for two endophytic Fusarium species: F. culmorum and F. pseudograminearum.</title>
        <authorList>
            <person name="Yuan Z."/>
        </authorList>
    </citation>
    <scope>NUCLEOTIDE SEQUENCE</scope>
    <source>
        <strain evidence="3">Class2-1B</strain>
    </source>
</reference>
<protein>
    <recommendedName>
        <fullName evidence="5">AT hook domain-containing protein</fullName>
    </recommendedName>
</protein>
<feature type="compositionally biased region" description="Low complexity" evidence="1">
    <location>
        <begin position="14"/>
        <end position="29"/>
    </location>
</feature>
<dbReference type="AlphaFoldDB" id="A0A2T4GUS5"/>
<evidence type="ECO:0000313" key="4">
    <source>
        <dbReference type="Proteomes" id="UP000241587"/>
    </source>
</evidence>
<dbReference type="Proteomes" id="UP000663297">
    <property type="component" value="Chromosome 1"/>
</dbReference>
<dbReference type="InterPro" id="IPR009003">
    <property type="entry name" value="Peptidase_S1_PA"/>
</dbReference>
<sequence length="397" mass="43534">MSATVDLAGSSPNATTRQTRSSTRQALSSVASPLKRDQSPDSSSKKPPIGLIPSESFISKVPLPSENRDALVSKRDWLTSYTVSLPQDVVRSINLNPDTYFNPVDATYVFAQADAGTAVCISPDGVLLTCAHCIAEKPSELTTMPWHVLISSSGNIVFTRVISWDPVRDLALLLIDQAQSPHRPFPHIRIASTPPKFNSKLLCIGHPGSDDLEAKDITLKTGYDTLVLSEGSFRGLAEDQDPQNNSDIGALRHTCWTYWGHSGAGLFDRTTGSLVGVHSSWDEKTGMRRGIPLEAVVSFLEEFELSRREAFGGSWQCNTREYDFTIANIVSNSQQLPAYSLMQGKINKIRLVQIRAPLGLNIHLIQSNLLLPLIIINPSSLFCTVLCFAEINMQAQK</sequence>
<reference evidence="2 4" key="1">
    <citation type="submission" date="2018-02" db="EMBL/GenBank/DDBJ databases">
        <title>Fusarium culmorum secondary metabolites in fungal-bacterial-plant interactions.</title>
        <authorList>
            <person name="Schmidt R."/>
        </authorList>
    </citation>
    <scope>NUCLEOTIDE SEQUENCE [LARGE SCALE GENOMIC DNA]</scope>
    <source>
        <strain evidence="2 4">PV</strain>
    </source>
</reference>
<dbReference type="InterPro" id="IPR043504">
    <property type="entry name" value="Peptidase_S1_PA_chymotrypsin"/>
</dbReference>
<proteinExistence type="predicted"/>
<gene>
    <name evidence="2" type="ORF">FCULG_00006644</name>
    <name evidence="3" type="ORF">HYE67_002417</name>
</gene>
<dbReference type="SUPFAM" id="SSF50494">
    <property type="entry name" value="Trypsin-like serine proteases"/>
    <property type="match status" value="1"/>
</dbReference>
<accession>A0A2T4GUS5</accession>
<dbReference type="Proteomes" id="UP000241587">
    <property type="component" value="Unassembled WGS sequence"/>
</dbReference>
<keyword evidence="4" id="KW-1185">Reference proteome</keyword>
<evidence type="ECO:0000313" key="3">
    <source>
        <dbReference type="EMBL" id="QPC60186.1"/>
    </source>
</evidence>
<evidence type="ECO:0000256" key="1">
    <source>
        <dbReference type="SAM" id="MobiDB-lite"/>
    </source>
</evidence>
<dbReference type="EMBL" id="CP064747">
    <property type="protein sequence ID" value="QPC60186.1"/>
    <property type="molecule type" value="Genomic_DNA"/>
</dbReference>
<dbReference type="EMBL" id="PVEM01000006">
    <property type="protein sequence ID" value="PTD07303.1"/>
    <property type="molecule type" value="Genomic_DNA"/>
</dbReference>
<evidence type="ECO:0000313" key="2">
    <source>
        <dbReference type="EMBL" id="PTD07303.1"/>
    </source>
</evidence>
<dbReference type="Gene3D" id="2.40.10.10">
    <property type="entry name" value="Trypsin-like serine proteases"/>
    <property type="match status" value="2"/>
</dbReference>
<feature type="region of interest" description="Disordered" evidence="1">
    <location>
        <begin position="1"/>
        <end position="51"/>
    </location>
</feature>
<name>A0A2T4GUS5_FUSCU</name>
<evidence type="ECO:0008006" key="5">
    <source>
        <dbReference type="Google" id="ProtNLM"/>
    </source>
</evidence>